<feature type="transmembrane region" description="Helical" evidence="6">
    <location>
        <begin position="103"/>
        <end position="126"/>
    </location>
</feature>
<reference evidence="8 9" key="1">
    <citation type="submission" date="2024-06" db="EMBL/GenBank/DDBJ databases">
        <title>Draft genome sequence of Geodermatophilus badlandi, a novel member of the Geodermatophilaceae isolated from badland sedimentary rocks in the Red desert, Wyoming, USA.</title>
        <authorList>
            <person name="Ben Tekaya S."/>
            <person name="Nouioui I."/>
            <person name="Flores G.M."/>
            <person name="Shaal M.N."/>
            <person name="Bredoire F."/>
            <person name="Basile F."/>
            <person name="Van Diepen L."/>
            <person name="Ward N.L."/>
        </authorList>
    </citation>
    <scope>NUCLEOTIDE SEQUENCE [LARGE SCALE GENOMIC DNA]</scope>
    <source>
        <strain evidence="8 9">WL48A</strain>
    </source>
</reference>
<dbReference type="InterPro" id="IPR020846">
    <property type="entry name" value="MFS_dom"/>
</dbReference>
<dbReference type="RefSeq" id="WP_369209609.1">
    <property type="nucleotide sequence ID" value="NZ_JBFNXQ010000088.1"/>
</dbReference>
<feature type="transmembrane region" description="Helical" evidence="6">
    <location>
        <begin position="42"/>
        <end position="66"/>
    </location>
</feature>
<evidence type="ECO:0000313" key="9">
    <source>
        <dbReference type="Proteomes" id="UP001560045"/>
    </source>
</evidence>
<evidence type="ECO:0000256" key="2">
    <source>
        <dbReference type="ARBA" id="ARBA00022475"/>
    </source>
</evidence>
<keyword evidence="3 6" id="KW-0812">Transmembrane</keyword>
<feature type="transmembrane region" description="Helical" evidence="6">
    <location>
        <begin position="296"/>
        <end position="320"/>
    </location>
</feature>
<feature type="transmembrane region" description="Helical" evidence="6">
    <location>
        <begin position="245"/>
        <end position="264"/>
    </location>
</feature>
<comment type="caution">
    <text evidence="8">The sequence shown here is derived from an EMBL/GenBank/DDBJ whole genome shotgun (WGS) entry which is preliminary data.</text>
</comment>
<feature type="domain" description="Major facilitator superfamily (MFS) profile" evidence="7">
    <location>
        <begin position="10"/>
        <end position="384"/>
    </location>
</feature>
<feature type="transmembrane region" description="Helical" evidence="6">
    <location>
        <begin position="138"/>
        <end position="158"/>
    </location>
</feature>
<organism evidence="8 9">
    <name type="scientific">Geodermatophilus maliterrae</name>
    <dbReference type="NCBI Taxonomy" id="3162531"/>
    <lineage>
        <taxon>Bacteria</taxon>
        <taxon>Bacillati</taxon>
        <taxon>Actinomycetota</taxon>
        <taxon>Actinomycetes</taxon>
        <taxon>Geodermatophilales</taxon>
        <taxon>Geodermatophilaceae</taxon>
        <taxon>Geodermatophilus</taxon>
    </lineage>
</organism>
<feature type="transmembrane region" description="Helical" evidence="6">
    <location>
        <begin position="201"/>
        <end position="225"/>
    </location>
</feature>
<dbReference type="PANTHER" id="PTHR43124:SF3">
    <property type="entry name" value="CHLORAMPHENICOL EFFLUX PUMP RV0191"/>
    <property type="match status" value="1"/>
</dbReference>
<feature type="transmembrane region" description="Helical" evidence="6">
    <location>
        <begin position="12"/>
        <end position="30"/>
    </location>
</feature>
<dbReference type="EMBL" id="JBFNXQ010000088">
    <property type="protein sequence ID" value="MEX5720790.1"/>
    <property type="molecule type" value="Genomic_DNA"/>
</dbReference>
<name>A0ABV3XJM6_9ACTN</name>
<feature type="transmembrane region" description="Helical" evidence="6">
    <location>
        <begin position="164"/>
        <end position="180"/>
    </location>
</feature>
<dbReference type="SUPFAM" id="SSF103473">
    <property type="entry name" value="MFS general substrate transporter"/>
    <property type="match status" value="1"/>
</dbReference>
<protein>
    <submittedName>
        <fullName evidence="8">MFS transporter</fullName>
    </submittedName>
</protein>
<evidence type="ECO:0000259" key="7">
    <source>
        <dbReference type="PROSITE" id="PS50850"/>
    </source>
</evidence>
<dbReference type="PROSITE" id="PS50850">
    <property type="entry name" value="MFS"/>
    <property type="match status" value="1"/>
</dbReference>
<dbReference type="InterPro" id="IPR036259">
    <property type="entry name" value="MFS_trans_sf"/>
</dbReference>
<accession>A0ABV3XJM6</accession>
<dbReference type="PANTHER" id="PTHR43124">
    <property type="entry name" value="PURINE EFFLUX PUMP PBUE"/>
    <property type="match status" value="1"/>
</dbReference>
<keyword evidence="5 6" id="KW-0472">Membrane</keyword>
<dbReference type="InterPro" id="IPR050189">
    <property type="entry name" value="MFS_Efflux_Transporters"/>
</dbReference>
<feature type="transmembrane region" description="Helical" evidence="6">
    <location>
        <begin position="78"/>
        <end position="97"/>
    </location>
</feature>
<feature type="transmembrane region" description="Helical" evidence="6">
    <location>
        <begin position="271"/>
        <end position="290"/>
    </location>
</feature>
<dbReference type="Proteomes" id="UP001560045">
    <property type="component" value="Unassembled WGS sequence"/>
</dbReference>
<evidence type="ECO:0000313" key="8">
    <source>
        <dbReference type="EMBL" id="MEX5720790.1"/>
    </source>
</evidence>
<dbReference type="InterPro" id="IPR011701">
    <property type="entry name" value="MFS"/>
</dbReference>
<comment type="subcellular location">
    <subcellularLocation>
        <location evidence="1">Cell membrane</location>
        <topology evidence="1">Multi-pass membrane protein</topology>
    </subcellularLocation>
</comment>
<gene>
    <name evidence="8" type="ORF">ABQ292_20755</name>
</gene>
<dbReference type="Gene3D" id="1.20.1250.20">
    <property type="entry name" value="MFS general substrate transporter like domains"/>
    <property type="match status" value="2"/>
</dbReference>
<keyword evidence="4 6" id="KW-1133">Transmembrane helix</keyword>
<dbReference type="Pfam" id="PF07690">
    <property type="entry name" value="MFS_1"/>
    <property type="match status" value="1"/>
</dbReference>
<evidence type="ECO:0000256" key="4">
    <source>
        <dbReference type="ARBA" id="ARBA00022989"/>
    </source>
</evidence>
<proteinExistence type="predicted"/>
<evidence type="ECO:0000256" key="5">
    <source>
        <dbReference type="ARBA" id="ARBA00023136"/>
    </source>
</evidence>
<feature type="transmembrane region" description="Helical" evidence="6">
    <location>
        <begin position="332"/>
        <end position="353"/>
    </location>
</feature>
<feature type="transmembrane region" description="Helical" evidence="6">
    <location>
        <begin position="359"/>
        <end position="377"/>
    </location>
</feature>
<keyword evidence="9" id="KW-1185">Reference proteome</keyword>
<keyword evidence="2" id="KW-1003">Cell membrane</keyword>
<evidence type="ECO:0000256" key="3">
    <source>
        <dbReference type="ARBA" id="ARBA00022692"/>
    </source>
</evidence>
<sequence length="392" mass="38461">MARIEQRTGSLVAAGTGVIAVTYGLVRFGYGLHLPTLVSEFGLPAAVAGAIAAGSFAGYCAAALLAQWLITLGHPRRTLWTACALATVGSLVTAAAWSSGSLAVGVVVAGSAAGAASPALVTAVASTVHAATADRAQAVVNSGTGVGVVVGGLLAAALAGQWRLLWVGFAVAAVSVTWWADQRTTWPTGPAAPRAGASRPWADLAALRPSLLAAVLAGAGSAAVWTFGRDLLTTTGGMPATTTALLWSVLGGAGILGASSGDLVHRLGPHLAWAATAVVMAAATAVLVVLPDLVPLAALALAAFGGSYVALSGVLIVCAARITPHRAAGSTAILFVALTTGQALGAATLGALADATSPAVSFLSAAALILLSSVAAARRPSDLVPAPARESR</sequence>
<evidence type="ECO:0000256" key="1">
    <source>
        <dbReference type="ARBA" id="ARBA00004651"/>
    </source>
</evidence>
<evidence type="ECO:0000256" key="6">
    <source>
        <dbReference type="SAM" id="Phobius"/>
    </source>
</evidence>